<organism evidence="3 4">
    <name type="scientific">Ephemerocybe angulata</name>
    <dbReference type="NCBI Taxonomy" id="980116"/>
    <lineage>
        <taxon>Eukaryota</taxon>
        <taxon>Fungi</taxon>
        <taxon>Dikarya</taxon>
        <taxon>Basidiomycota</taxon>
        <taxon>Agaricomycotina</taxon>
        <taxon>Agaricomycetes</taxon>
        <taxon>Agaricomycetidae</taxon>
        <taxon>Agaricales</taxon>
        <taxon>Agaricineae</taxon>
        <taxon>Psathyrellaceae</taxon>
        <taxon>Ephemerocybe</taxon>
    </lineage>
</organism>
<accession>A0A8H6HV46</accession>
<protein>
    <recommendedName>
        <fullName evidence="2">Inhibitor I9 domain-containing protein</fullName>
    </recommendedName>
</protein>
<dbReference type="OrthoDB" id="19448at2759"/>
<comment type="caution">
    <text evidence="3">The sequence shown here is derived from an EMBL/GenBank/DDBJ whole genome shotgun (WGS) entry which is preliminary data.</text>
</comment>
<evidence type="ECO:0000259" key="2">
    <source>
        <dbReference type="Pfam" id="PF05922"/>
    </source>
</evidence>
<dbReference type="Pfam" id="PF05922">
    <property type="entry name" value="Inhibitor_I9"/>
    <property type="match status" value="1"/>
</dbReference>
<reference evidence="3 4" key="1">
    <citation type="submission" date="2020-07" db="EMBL/GenBank/DDBJ databases">
        <title>Comparative genomics of pyrophilous fungi reveals a link between fire events and developmental genes.</title>
        <authorList>
            <consortium name="DOE Joint Genome Institute"/>
            <person name="Steindorff A.S."/>
            <person name="Carver A."/>
            <person name="Calhoun S."/>
            <person name="Stillman K."/>
            <person name="Liu H."/>
            <person name="Lipzen A."/>
            <person name="Pangilinan J."/>
            <person name="Labutti K."/>
            <person name="Bruns T.D."/>
            <person name="Grigoriev I.V."/>
        </authorList>
    </citation>
    <scope>NUCLEOTIDE SEQUENCE [LARGE SCALE GENOMIC DNA]</scope>
    <source>
        <strain evidence="3 4">CBS 144469</strain>
    </source>
</reference>
<feature type="compositionally biased region" description="Basic and acidic residues" evidence="1">
    <location>
        <begin position="11"/>
        <end position="20"/>
    </location>
</feature>
<dbReference type="EMBL" id="JACGCI010000039">
    <property type="protein sequence ID" value="KAF6753430.1"/>
    <property type="molecule type" value="Genomic_DNA"/>
</dbReference>
<dbReference type="SUPFAM" id="SSF54897">
    <property type="entry name" value="Protease propeptides/inhibitors"/>
    <property type="match status" value="1"/>
</dbReference>
<feature type="domain" description="Inhibitor I9" evidence="2">
    <location>
        <begin position="43"/>
        <end position="78"/>
    </location>
</feature>
<dbReference type="Proteomes" id="UP000521943">
    <property type="component" value="Unassembled WGS sequence"/>
</dbReference>
<dbReference type="InterPro" id="IPR010259">
    <property type="entry name" value="S8pro/Inhibitor_I9"/>
</dbReference>
<keyword evidence="4" id="KW-1185">Reference proteome</keyword>
<evidence type="ECO:0000313" key="3">
    <source>
        <dbReference type="EMBL" id="KAF6753430.1"/>
    </source>
</evidence>
<gene>
    <name evidence="3" type="ORF">DFP72DRAFT_901668</name>
</gene>
<proteinExistence type="predicted"/>
<evidence type="ECO:0000313" key="4">
    <source>
        <dbReference type="Proteomes" id="UP000521943"/>
    </source>
</evidence>
<feature type="region of interest" description="Disordered" evidence="1">
    <location>
        <begin position="1"/>
        <end position="20"/>
    </location>
</feature>
<name>A0A8H6HV46_9AGAR</name>
<dbReference type="AlphaFoldDB" id="A0A8H6HV46"/>
<sequence>MADPGFMIDAARSRTTGERKEPSYIVHLETGVDKGAHFDALHYEYLNAYTGTFDEEALDFLRASDDVEKIEKDAVLSLFDEVMDEV</sequence>
<evidence type="ECO:0000256" key="1">
    <source>
        <dbReference type="SAM" id="MobiDB-lite"/>
    </source>
</evidence>